<dbReference type="Proteomes" id="UP001445076">
    <property type="component" value="Unassembled WGS sequence"/>
</dbReference>
<sequence>MSRNDRSKSTSFLTKMDKMLTGTSKKKMVGKERSSHLPRPNSDIDLNEIEEDQYNIDNLTDDQVKDHFQKMMTDMNIPDESVMMKTSVDKMRIMLASNYKMMAQTQHKFETPLDYIDYLKRDDLSVKALFKVLESLQVALRSNRIQWVQEFSQKGLKTLLSTLHECYRSGNNNRHWDSVQYETIKC</sequence>
<organism evidence="3 4">
    <name type="scientific">Cherax quadricarinatus</name>
    <name type="common">Australian red claw crayfish</name>
    <dbReference type="NCBI Taxonomy" id="27406"/>
    <lineage>
        <taxon>Eukaryota</taxon>
        <taxon>Metazoa</taxon>
        <taxon>Ecdysozoa</taxon>
        <taxon>Arthropoda</taxon>
        <taxon>Crustacea</taxon>
        <taxon>Multicrustacea</taxon>
        <taxon>Malacostraca</taxon>
        <taxon>Eumalacostraca</taxon>
        <taxon>Eucarida</taxon>
        <taxon>Decapoda</taxon>
        <taxon>Pleocyemata</taxon>
        <taxon>Astacidea</taxon>
        <taxon>Parastacoidea</taxon>
        <taxon>Parastacidae</taxon>
        <taxon>Cherax</taxon>
    </lineage>
</organism>
<dbReference type="InterPro" id="IPR010473">
    <property type="entry name" value="GTPase-bd"/>
</dbReference>
<comment type="caution">
    <text evidence="3">The sequence shown here is derived from an EMBL/GenBank/DDBJ whole genome shotgun (WGS) entry which is preliminary data.</text>
</comment>
<dbReference type="Gene3D" id="1.25.10.10">
    <property type="entry name" value="Leucine-rich Repeat Variant"/>
    <property type="match status" value="1"/>
</dbReference>
<keyword evidence="4" id="KW-1185">Reference proteome</keyword>
<dbReference type="SMART" id="SM01140">
    <property type="entry name" value="Drf_GBD"/>
    <property type="match status" value="1"/>
</dbReference>
<dbReference type="Pfam" id="PF06371">
    <property type="entry name" value="Drf_GBD"/>
    <property type="match status" value="1"/>
</dbReference>
<dbReference type="InterPro" id="IPR016024">
    <property type="entry name" value="ARM-type_fold"/>
</dbReference>
<dbReference type="SUPFAM" id="SSF48371">
    <property type="entry name" value="ARM repeat"/>
    <property type="match status" value="1"/>
</dbReference>
<proteinExistence type="predicted"/>
<evidence type="ECO:0000313" key="3">
    <source>
        <dbReference type="EMBL" id="KAK8728541.1"/>
    </source>
</evidence>
<feature type="non-terminal residue" evidence="3">
    <location>
        <position position="186"/>
    </location>
</feature>
<feature type="domain" description="Formin GTPase-binding" evidence="2">
    <location>
        <begin position="56"/>
        <end position="181"/>
    </location>
</feature>
<feature type="region of interest" description="Disordered" evidence="1">
    <location>
        <begin position="1"/>
        <end position="43"/>
    </location>
</feature>
<accession>A0AAW0WN34</accession>
<dbReference type="GO" id="GO:0030036">
    <property type="term" value="P:actin cytoskeleton organization"/>
    <property type="evidence" value="ECO:0007669"/>
    <property type="project" value="InterPro"/>
</dbReference>
<dbReference type="GO" id="GO:0003779">
    <property type="term" value="F:actin binding"/>
    <property type="evidence" value="ECO:0007669"/>
    <property type="project" value="InterPro"/>
</dbReference>
<protein>
    <recommendedName>
        <fullName evidence="2">Formin GTPase-binding domain-containing protein</fullName>
    </recommendedName>
</protein>
<gene>
    <name evidence="3" type="ORF">OTU49_009005</name>
</gene>
<evidence type="ECO:0000259" key="2">
    <source>
        <dbReference type="SMART" id="SM01140"/>
    </source>
</evidence>
<dbReference type="InterPro" id="IPR011989">
    <property type="entry name" value="ARM-like"/>
</dbReference>
<dbReference type="GO" id="GO:0031267">
    <property type="term" value="F:small GTPase binding"/>
    <property type="evidence" value="ECO:0007669"/>
    <property type="project" value="InterPro"/>
</dbReference>
<evidence type="ECO:0000256" key="1">
    <source>
        <dbReference type="SAM" id="MobiDB-lite"/>
    </source>
</evidence>
<dbReference type="EMBL" id="JARKIK010000071">
    <property type="protein sequence ID" value="KAK8728541.1"/>
    <property type="molecule type" value="Genomic_DNA"/>
</dbReference>
<dbReference type="AlphaFoldDB" id="A0AAW0WN34"/>
<reference evidence="3 4" key="1">
    <citation type="journal article" date="2024" name="BMC Genomics">
        <title>Genome assembly of redclaw crayfish (Cherax quadricarinatus) provides insights into its immune adaptation and hypoxia tolerance.</title>
        <authorList>
            <person name="Liu Z."/>
            <person name="Zheng J."/>
            <person name="Li H."/>
            <person name="Fang K."/>
            <person name="Wang S."/>
            <person name="He J."/>
            <person name="Zhou D."/>
            <person name="Weng S."/>
            <person name="Chi M."/>
            <person name="Gu Z."/>
            <person name="He J."/>
            <person name="Li F."/>
            <person name="Wang M."/>
        </authorList>
    </citation>
    <scope>NUCLEOTIDE SEQUENCE [LARGE SCALE GENOMIC DNA]</scope>
    <source>
        <strain evidence="3">ZL_2023a</strain>
    </source>
</reference>
<evidence type="ECO:0000313" key="4">
    <source>
        <dbReference type="Proteomes" id="UP001445076"/>
    </source>
</evidence>
<name>A0AAW0WN34_CHEQU</name>